<dbReference type="RefSeq" id="WP_259095445.1">
    <property type="nucleotide sequence ID" value="NZ_BAAAZC010000054.1"/>
</dbReference>
<accession>A0ABP7RBQ7</accession>
<evidence type="ECO:0000313" key="3">
    <source>
        <dbReference type="Proteomes" id="UP001500742"/>
    </source>
</evidence>
<keyword evidence="1" id="KW-1133">Transmembrane helix</keyword>
<keyword evidence="1" id="KW-0472">Membrane</keyword>
<proteinExistence type="predicted"/>
<comment type="caution">
    <text evidence="2">The sequence shown here is derived from an EMBL/GenBank/DDBJ whole genome shotgun (WGS) entry which is preliminary data.</text>
</comment>
<name>A0ABP7RBQ7_9SPHI</name>
<reference evidence="3" key="1">
    <citation type="journal article" date="2019" name="Int. J. Syst. Evol. Microbiol.">
        <title>The Global Catalogue of Microorganisms (GCM) 10K type strain sequencing project: providing services to taxonomists for standard genome sequencing and annotation.</title>
        <authorList>
            <consortium name="The Broad Institute Genomics Platform"/>
            <consortium name="The Broad Institute Genome Sequencing Center for Infectious Disease"/>
            <person name="Wu L."/>
            <person name="Ma J."/>
        </authorList>
    </citation>
    <scope>NUCLEOTIDE SEQUENCE [LARGE SCALE GENOMIC DNA]</scope>
    <source>
        <strain evidence="3">JCM 16601</strain>
    </source>
</reference>
<dbReference type="PANTHER" id="PTHR32309:SF13">
    <property type="entry name" value="FERRIC ENTEROBACTIN TRANSPORT PROTEIN FEPE"/>
    <property type="match status" value="1"/>
</dbReference>
<evidence type="ECO:0000256" key="1">
    <source>
        <dbReference type="SAM" id="Phobius"/>
    </source>
</evidence>
<keyword evidence="1" id="KW-0812">Transmembrane</keyword>
<feature type="transmembrane region" description="Helical" evidence="1">
    <location>
        <begin position="32"/>
        <end position="52"/>
    </location>
</feature>
<gene>
    <name evidence="2" type="ORF">GCM10022210_56500</name>
</gene>
<dbReference type="PANTHER" id="PTHR32309">
    <property type="entry name" value="TYROSINE-PROTEIN KINASE"/>
    <property type="match status" value="1"/>
</dbReference>
<dbReference type="EMBL" id="BAAAZC010000054">
    <property type="protein sequence ID" value="GAA3994864.1"/>
    <property type="molecule type" value="Genomic_DNA"/>
</dbReference>
<sequence>MAQPKNDEQDEISMKDFLKKVKLIFNFFKSKWITILFACVIGGFLGLTYSIIRKPLYIASCNFVLDDGNKAGGLGQYAGLASMAGIDLGNGNSGIFQGDNILELYKSRTMIKKTLLCKANFNGHEKKLIERYIEFNSLKEKWNNEGNSENLYFNGDPEKFNRKQDSLITDIVDIFNKKQLSVVKPDKKLSIINVEFSSKDELFSKEFVDKLVENVNEFYTQTKTKKSTQNVNVLQRQADSVKSVLNYSLNGVANAIDANPNANPQLLKLRVSSQKRQVDVQTSTQVYGEILKNLELAKISLMQDKPLIQVIDKPVIPLEIDRVSKAAGIIIGFILMGFFTAILLLIRRFLY</sequence>
<organism evidence="2 3">
    <name type="scientific">Mucilaginibacter dorajii</name>
    <dbReference type="NCBI Taxonomy" id="692994"/>
    <lineage>
        <taxon>Bacteria</taxon>
        <taxon>Pseudomonadati</taxon>
        <taxon>Bacteroidota</taxon>
        <taxon>Sphingobacteriia</taxon>
        <taxon>Sphingobacteriales</taxon>
        <taxon>Sphingobacteriaceae</taxon>
        <taxon>Mucilaginibacter</taxon>
    </lineage>
</organism>
<evidence type="ECO:0008006" key="4">
    <source>
        <dbReference type="Google" id="ProtNLM"/>
    </source>
</evidence>
<evidence type="ECO:0000313" key="2">
    <source>
        <dbReference type="EMBL" id="GAA3994864.1"/>
    </source>
</evidence>
<feature type="transmembrane region" description="Helical" evidence="1">
    <location>
        <begin position="326"/>
        <end position="346"/>
    </location>
</feature>
<dbReference type="InterPro" id="IPR050445">
    <property type="entry name" value="Bact_polysacc_biosynth/exp"/>
</dbReference>
<dbReference type="Proteomes" id="UP001500742">
    <property type="component" value="Unassembled WGS sequence"/>
</dbReference>
<keyword evidence="3" id="KW-1185">Reference proteome</keyword>
<protein>
    <recommendedName>
        <fullName evidence="4">Lipopolysaccharide biosynthesis protein</fullName>
    </recommendedName>
</protein>